<evidence type="ECO:0000256" key="1">
    <source>
        <dbReference type="SAM" id="MobiDB-lite"/>
    </source>
</evidence>
<dbReference type="EMBL" id="UYYB01099113">
    <property type="protein sequence ID" value="VDM77394.1"/>
    <property type="molecule type" value="Genomic_DNA"/>
</dbReference>
<evidence type="ECO:0000313" key="3">
    <source>
        <dbReference type="Proteomes" id="UP000270094"/>
    </source>
</evidence>
<keyword evidence="3" id="KW-1185">Reference proteome</keyword>
<dbReference type="Proteomes" id="UP000270094">
    <property type="component" value="Unassembled WGS sequence"/>
</dbReference>
<dbReference type="AlphaFoldDB" id="A0A3P7JGQ2"/>
<accession>A0A3P7JGQ2</accession>
<sequence>MRGDRAKSKSPERSVQSERSSSDHQCSDALMAVRLGHPACILRLPTEKLLIKDEIGETAMHKAARLRDFQSAKLV</sequence>
<organism evidence="2 3">
    <name type="scientific">Strongylus vulgaris</name>
    <name type="common">Blood worm</name>
    <dbReference type="NCBI Taxonomy" id="40348"/>
    <lineage>
        <taxon>Eukaryota</taxon>
        <taxon>Metazoa</taxon>
        <taxon>Ecdysozoa</taxon>
        <taxon>Nematoda</taxon>
        <taxon>Chromadorea</taxon>
        <taxon>Rhabditida</taxon>
        <taxon>Rhabditina</taxon>
        <taxon>Rhabditomorpha</taxon>
        <taxon>Strongyloidea</taxon>
        <taxon>Strongylidae</taxon>
        <taxon>Strongylus</taxon>
    </lineage>
</organism>
<gene>
    <name evidence="2" type="ORF">SVUK_LOCUS12392</name>
</gene>
<protein>
    <submittedName>
        <fullName evidence="2">Uncharacterized protein</fullName>
    </submittedName>
</protein>
<evidence type="ECO:0000313" key="2">
    <source>
        <dbReference type="EMBL" id="VDM77394.1"/>
    </source>
</evidence>
<reference evidence="2 3" key="1">
    <citation type="submission" date="2018-11" db="EMBL/GenBank/DDBJ databases">
        <authorList>
            <consortium name="Pathogen Informatics"/>
        </authorList>
    </citation>
    <scope>NUCLEOTIDE SEQUENCE [LARGE SCALE GENOMIC DNA]</scope>
</reference>
<name>A0A3P7JGQ2_STRVU</name>
<feature type="region of interest" description="Disordered" evidence="1">
    <location>
        <begin position="1"/>
        <end position="25"/>
    </location>
</feature>
<proteinExistence type="predicted"/>